<dbReference type="EMBL" id="FZQB01000008">
    <property type="protein sequence ID" value="SNT74471.1"/>
    <property type="molecule type" value="Genomic_DNA"/>
</dbReference>
<accession>A0A239PVZ4</accession>
<organism evidence="1 2">
    <name type="scientific">Paracoccus seriniphilus</name>
    <dbReference type="NCBI Taxonomy" id="184748"/>
    <lineage>
        <taxon>Bacteria</taxon>
        <taxon>Pseudomonadati</taxon>
        <taxon>Pseudomonadota</taxon>
        <taxon>Alphaproteobacteria</taxon>
        <taxon>Rhodobacterales</taxon>
        <taxon>Paracoccaceae</taxon>
        <taxon>Paracoccus</taxon>
    </lineage>
</organism>
<keyword evidence="2" id="KW-1185">Reference proteome</keyword>
<name>A0A239PVZ4_9RHOB</name>
<gene>
    <name evidence="1" type="ORF">SAMN05444959_1083</name>
</gene>
<evidence type="ECO:0000313" key="1">
    <source>
        <dbReference type="EMBL" id="SNT74471.1"/>
    </source>
</evidence>
<dbReference type="AlphaFoldDB" id="A0A239PVZ4"/>
<dbReference type="RefSeq" id="WP_089344612.1">
    <property type="nucleotide sequence ID" value="NZ_CP067129.1"/>
</dbReference>
<dbReference type="OrthoDB" id="275124at2"/>
<dbReference type="InterPro" id="IPR031009">
    <property type="entry name" value="Tcm_partner"/>
</dbReference>
<reference evidence="1 2" key="1">
    <citation type="submission" date="2017-07" db="EMBL/GenBank/DDBJ databases">
        <authorList>
            <person name="Sun Z.S."/>
            <person name="Albrecht U."/>
            <person name="Echele G."/>
            <person name="Lee C.C."/>
        </authorList>
    </citation>
    <scope>NUCLEOTIDE SEQUENCE [LARGE SCALE GENOMIC DNA]</scope>
    <source>
        <strain evidence="1 2">DSM 14827</strain>
    </source>
</reference>
<dbReference type="Proteomes" id="UP000198307">
    <property type="component" value="Unassembled WGS sequence"/>
</dbReference>
<evidence type="ECO:0000313" key="2">
    <source>
        <dbReference type="Proteomes" id="UP000198307"/>
    </source>
</evidence>
<protein>
    <submittedName>
        <fullName evidence="1">Three-Cys-motif partner protein</fullName>
    </submittedName>
</protein>
<sequence>MVKRQYDWKNGAKIGPHSKIKLEIIKEYIHEYVRVRCSLPQQERFRLSFVDGFCGAGAYECGTLGSPLMVLQTLKSVSAEVNLKRRVDGFKPIRFEFYMYFNDLSPVAIQTLRGSVDAFLQEHQDENGGAMFRVKYFEGDFGRNLPSISQMVLASRVRNTIFNLDQYGHADVSEDHLRTALSLTRSSEVFLTFSIKSFLAFISPARRQDTRIFDGRIADISLHKTKKEWLAAVERVVFEEFQALANFVSPFSINNKSGWEYWLVHFANSFRARQVYNDILHRKKNSQAHVGRSGLQMLRYNSIEDASLYLFDANSRCGAREELLADIPKFLKDCTPEASLSVADFFDQTYNQTPAHSDDLNSALIKSPEVEILTATGGRRRKPQMIKRTDTIRLAPQRSFHFL</sequence>
<proteinExistence type="predicted"/>
<dbReference type="NCBIfam" id="TIGR04474">
    <property type="entry name" value="tcm_partner"/>
    <property type="match status" value="1"/>
</dbReference>